<organism evidence="4 5">
    <name type="scientific">Gonium pectorale</name>
    <name type="common">Green alga</name>
    <dbReference type="NCBI Taxonomy" id="33097"/>
    <lineage>
        <taxon>Eukaryota</taxon>
        <taxon>Viridiplantae</taxon>
        <taxon>Chlorophyta</taxon>
        <taxon>core chlorophytes</taxon>
        <taxon>Chlorophyceae</taxon>
        <taxon>CS clade</taxon>
        <taxon>Chlamydomonadales</taxon>
        <taxon>Volvocaceae</taxon>
        <taxon>Gonium</taxon>
    </lineage>
</organism>
<proteinExistence type="inferred from homology"/>
<dbReference type="STRING" id="33097.A0A150G8A4"/>
<dbReference type="InterPro" id="IPR012981">
    <property type="entry name" value="PIH1_N"/>
</dbReference>
<evidence type="ECO:0000259" key="3">
    <source>
        <dbReference type="Pfam" id="PF08190"/>
    </source>
</evidence>
<protein>
    <recommendedName>
        <fullName evidence="3">PIH1 N-terminal domain-containing protein</fullName>
    </recommendedName>
</protein>
<dbReference type="Pfam" id="PF08190">
    <property type="entry name" value="PIH1"/>
    <property type="match status" value="1"/>
</dbReference>
<evidence type="ECO:0000256" key="1">
    <source>
        <dbReference type="ARBA" id="ARBA00008511"/>
    </source>
</evidence>
<dbReference type="OrthoDB" id="5135119at2759"/>
<gene>
    <name evidence="4" type="ORF">GPECTOR_47g339</name>
</gene>
<dbReference type="PANTHER" id="PTHR22997">
    <property type="entry name" value="PIH1 DOMAIN-CONTAINING PROTEIN 1"/>
    <property type="match status" value="1"/>
</dbReference>
<dbReference type="InterPro" id="IPR050734">
    <property type="entry name" value="PIH1/Kintoun_subfamily"/>
</dbReference>
<dbReference type="GO" id="GO:0005737">
    <property type="term" value="C:cytoplasm"/>
    <property type="evidence" value="ECO:0007669"/>
    <property type="project" value="TreeGrafter"/>
</dbReference>
<comment type="similarity">
    <text evidence="1">Belongs to the PIH1 family.</text>
</comment>
<dbReference type="AlphaFoldDB" id="A0A150G8A4"/>
<dbReference type="PANTHER" id="PTHR22997:SF11">
    <property type="entry name" value="PIH1 N-TERMINAL DOMAIN-CONTAINING PROTEIN"/>
    <property type="match status" value="1"/>
</dbReference>
<sequence>MGDEQLPSPEELLAMLEMLQQQGVNMDQVPPDLKTLLDNVKRQKSAKGGAAPQPDVPTEEITPEPGFVIKTSDTASGMKVFINVCSHDRVAAPGGWAGGVMPDEVATALEKMQGADGDAAAAAMSAGELEALRFPLAAGPPRPDADRQGQPCSVADVVFNTDVVRAAAAARRLKALLIEIAMGHVGSKLGLSLDERYKLPKMRYKGEVVASQRIRADDKRKKLVTELRDIDEEPSFPLRPTKAPQPPPPAPQQQAKVAAAAAGPGPGSAAAASAASAGRATAPPAAAGTSGKAAATSPAPSSAAALMESGPGRGAGGVKVEYEGRPVEWIRVTLDLPPDVSRPTGPSAAAGLAVEVAGRSLFVRCPGHPELTVPLLFAASAGGAAASAEVQPPAAPGAPYTLVIRLPYKSLDEHLADAQAQAPLSFGQLSFASRALLELEP</sequence>
<dbReference type="Proteomes" id="UP000075714">
    <property type="component" value="Unassembled WGS sequence"/>
</dbReference>
<accession>A0A150G8A4</accession>
<evidence type="ECO:0000313" key="4">
    <source>
        <dbReference type="EMBL" id="KXZ46064.1"/>
    </source>
</evidence>
<feature type="domain" description="PIH1 N-terminal" evidence="3">
    <location>
        <begin position="58"/>
        <end position="221"/>
    </location>
</feature>
<name>A0A150G8A4_GONPE</name>
<reference evidence="5" key="1">
    <citation type="journal article" date="2016" name="Nat. Commun.">
        <title>The Gonium pectorale genome demonstrates co-option of cell cycle regulation during the evolution of multicellularity.</title>
        <authorList>
            <person name="Hanschen E.R."/>
            <person name="Marriage T.N."/>
            <person name="Ferris P.J."/>
            <person name="Hamaji T."/>
            <person name="Toyoda A."/>
            <person name="Fujiyama A."/>
            <person name="Neme R."/>
            <person name="Noguchi H."/>
            <person name="Minakuchi Y."/>
            <person name="Suzuki M."/>
            <person name="Kawai-Toyooka H."/>
            <person name="Smith D.R."/>
            <person name="Sparks H."/>
            <person name="Anderson J."/>
            <person name="Bakaric R."/>
            <person name="Luria V."/>
            <person name="Karger A."/>
            <person name="Kirschner M.W."/>
            <person name="Durand P.M."/>
            <person name="Michod R.E."/>
            <person name="Nozaki H."/>
            <person name="Olson B.J."/>
        </authorList>
    </citation>
    <scope>NUCLEOTIDE SEQUENCE [LARGE SCALE GENOMIC DNA]</scope>
    <source>
        <strain evidence="5">NIES-2863</strain>
    </source>
</reference>
<feature type="compositionally biased region" description="Low complexity" evidence="2">
    <location>
        <begin position="252"/>
        <end position="305"/>
    </location>
</feature>
<dbReference type="EMBL" id="LSYV01000048">
    <property type="protein sequence ID" value="KXZ46064.1"/>
    <property type="molecule type" value="Genomic_DNA"/>
</dbReference>
<keyword evidence="5" id="KW-1185">Reference proteome</keyword>
<evidence type="ECO:0000256" key="2">
    <source>
        <dbReference type="SAM" id="MobiDB-lite"/>
    </source>
</evidence>
<evidence type="ECO:0000313" key="5">
    <source>
        <dbReference type="Proteomes" id="UP000075714"/>
    </source>
</evidence>
<feature type="region of interest" description="Disordered" evidence="2">
    <location>
        <begin position="226"/>
        <end position="319"/>
    </location>
</feature>
<comment type="caution">
    <text evidence="4">The sequence shown here is derived from an EMBL/GenBank/DDBJ whole genome shotgun (WGS) entry which is preliminary data.</text>
</comment>
<feature type="region of interest" description="Disordered" evidence="2">
    <location>
        <begin position="42"/>
        <end position="64"/>
    </location>
</feature>